<reference evidence="4" key="1">
    <citation type="submission" date="2019-03" db="EMBL/GenBank/DDBJ databases">
        <title>Lake Tanganyika Metagenome-Assembled Genomes (MAGs).</title>
        <authorList>
            <person name="Tran P."/>
        </authorList>
    </citation>
    <scope>NUCLEOTIDE SEQUENCE</scope>
    <source>
        <strain evidence="4">K_DeepCast_150m_m2_040</strain>
    </source>
</reference>
<dbReference type="Gene3D" id="3.90.70.10">
    <property type="entry name" value="Cysteine proteinases"/>
    <property type="match status" value="1"/>
</dbReference>
<feature type="domain" description="Peptidase C39-like" evidence="3">
    <location>
        <begin position="260"/>
        <end position="388"/>
    </location>
</feature>
<evidence type="ECO:0000256" key="2">
    <source>
        <dbReference type="SAM" id="Phobius"/>
    </source>
</evidence>
<keyword evidence="2" id="KW-0472">Membrane</keyword>
<dbReference type="Proteomes" id="UP000779900">
    <property type="component" value="Unassembled WGS sequence"/>
</dbReference>
<comment type="caution">
    <text evidence="4">The sequence shown here is derived from an EMBL/GenBank/DDBJ whole genome shotgun (WGS) entry which is preliminary data.</text>
</comment>
<gene>
    <name evidence="4" type="ORF">FJY68_14275</name>
</gene>
<proteinExistence type="predicted"/>
<feature type="transmembrane region" description="Helical" evidence="2">
    <location>
        <begin position="41"/>
        <end position="62"/>
    </location>
</feature>
<keyword evidence="2" id="KW-1133">Transmembrane helix</keyword>
<evidence type="ECO:0000256" key="1">
    <source>
        <dbReference type="SAM" id="MobiDB-lite"/>
    </source>
</evidence>
<protein>
    <recommendedName>
        <fullName evidence="3">Peptidase C39-like domain-containing protein</fullName>
    </recommendedName>
</protein>
<sequence>MRCASQDSHSGRESVPHPAAPSRRRAQGAQKEGDTMKGRTVSAIAIGVSLAVATAWCATIWADGFETYPVGQLPPNPPWVASGNTSNCYVDGSVSYEGTKSLHLYGVVGGTWGAHQHHLIGTAAPYQIEYMVRTGDEVIPPYGHYAYSDLELRTGPSWTYPGRSLLSFRKDGLICGVPGPLRQFNKLQWYRCRVKYERPNASTVRITYRIDDDLFGPYDTPAFSFENDLTWMSLIANAGTAWYDAVSITTPAVNPEPTLLAVPYYNQDATPWCLPTSLSMVLKYFGVNRKPAWVAKDLGLSNDWLGVLIWQLLGDQYPKLRDYLQNEYGHPSEKSDFDSFDEFQDYVIGQVRSSRRPLLIGANLGLGDGGHAFVVMGVSDDSLYVNDPSGALLQYMYNEITDKKAYGDYLTNKVARGIAWSDFQTFYNTRTRRVVFADLAPVPQVPSAVSLDVLPSCGVFFQKPGRGCPCLS</sequence>
<keyword evidence="2" id="KW-0812">Transmembrane</keyword>
<dbReference type="Pfam" id="PF13529">
    <property type="entry name" value="Peptidase_C39_2"/>
    <property type="match status" value="1"/>
</dbReference>
<evidence type="ECO:0000313" key="5">
    <source>
        <dbReference type="Proteomes" id="UP000779900"/>
    </source>
</evidence>
<name>A0A937XH39_UNCW3</name>
<feature type="region of interest" description="Disordered" evidence="1">
    <location>
        <begin position="1"/>
        <end position="36"/>
    </location>
</feature>
<dbReference type="AlphaFoldDB" id="A0A937XH39"/>
<dbReference type="InterPro" id="IPR039564">
    <property type="entry name" value="Peptidase_C39-like"/>
</dbReference>
<organism evidence="4 5">
    <name type="scientific">candidate division WOR-3 bacterium</name>
    <dbReference type="NCBI Taxonomy" id="2052148"/>
    <lineage>
        <taxon>Bacteria</taxon>
        <taxon>Bacteria division WOR-3</taxon>
    </lineage>
</organism>
<dbReference type="EMBL" id="VGIR01000199">
    <property type="protein sequence ID" value="MBM3332987.1"/>
    <property type="molecule type" value="Genomic_DNA"/>
</dbReference>
<accession>A0A937XH39</accession>
<evidence type="ECO:0000313" key="4">
    <source>
        <dbReference type="EMBL" id="MBM3332987.1"/>
    </source>
</evidence>
<evidence type="ECO:0000259" key="3">
    <source>
        <dbReference type="Pfam" id="PF13529"/>
    </source>
</evidence>